<dbReference type="AlphaFoldDB" id="A0A834HK01"/>
<dbReference type="OrthoDB" id="1899935at2759"/>
<evidence type="ECO:0000256" key="3">
    <source>
        <dbReference type="ARBA" id="ARBA00022801"/>
    </source>
</evidence>
<dbReference type="Pfam" id="PF02902">
    <property type="entry name" value="Peptidase_C48"/>
    <property type="match status" value="1"/>
</dbReference>
<sequence length="320" mass="36548">MYEKYQIAHGLAPEQEAGKSLIGKGRVNGSWRSIFPENFPHVVSPQFFPPGRLTKTIVELKLSHSQPFCKNPRYGSFSAPKALKLKHRSVSVALAATNGASTTDDFRCPVSGELMRDPVVLATGQATSSNVHSDKYLKSLRSFDDYVETIVYKEAFTITLDEDIFGANIEVSLQRVDMEYMSQMKELSVTSIMLYMRFHWVLFVIDLSYPTVYYLDSLHNATNPNLKLIIKTTVDWKEVECPEQPSTVECGFFVMRFMKDMVADPSMLCRRDILYCLYILLLLLLFEKGKSPKDKGVMQILTCCCCYCCLRKERVQRTKE</sequence>
<keyword evidence="2" id="KW-0645">Protease</keyword>
<comment type="caution">
    <text evidence="5">The sequence shown here is derived from an EMBL/GenBank/DDBJ whole genome shotgun (WGS) entry which is preliminary data.</text>
</comment>
<keyword evidence="6" id="KW-1185">Reference proteome</keyword>
<dbReference type="InterPro" id="IPR013083">
    <property type="entry name" value="Znf_RING/FYVE/PHD"/>
</dbReference>
<dbReference type="Gene3D" id="3.30.40.10">
    <property type="entry name" value="Zinc/RING finger domain, C3HC4 (zinc finger)"/>
    <property type="match status" value="1"/>
</dbReference>
<dbReference type="GO" id="GO:0006508">
    <property type="term" value="P:proteolysis"/>
    <property type="evidence" value="ECO:0007669"/>
    <property type="project" value="UniProtKB-KW"/>
</dbReference>
<proteinExistence type="inferred from homology"/>
<dbReference type="InterPro" id="IPR038765">
    <property type="entry name" value="Papain-like_cys_pep_sf"/>
</dbReference>
<comment type="similarity">
    <text evidence="1">Belongs to the peptidase C48 family.</text>
</comment>
<dbReference type="SUPFAM" id="SSF57850">
    <property type="entry name" value="RING/U-box"/>
    <property type="match status" value="1"/>
</dbReference>
<evidence type="ECO:0000313" key="6">
    <source>
        <dbReference type="Proteomes" id="UP000626092"/>
    </source>
</evidence>
<reference evidence="5" key="1">
    <citation type="submission" date="2019-11" db="EMBL/GenBank/DDBJ databases">
        <authorList>
            <person name="Liu Y."/>
            <person name="Hou J."/>
            <person name="Li T.-Q."/>
            <person name="Guan C.-H."/>
            <person name="Wu X."/>
            <person name="Wu H.-Z."/>
            <person name="Ling F."/>
            <person name="Zhang R."/>
            <person name="Shi X.-G."/>
            <person name="Ren J.-P."/>
            <person name="Chen E.-F."/>
            <person name="Sun J.-M."/>
        </authorList>
    </citation>
    <scope>NUCLEOTIDE SEQUENCE</scope>
    <source>
        <strain evidence="5">Adult_tree_wgs_1</strain>
        <tissue evidence="5">Leaves</tissue>
    </source>
</reference>
<name>A0A834HK01_RHOSS</name>
<dbReference type="InterPro" id="IPR003653">
    <property type="entry name" value="Peptidase_C48_C"/>
</dbReference>
<evidence type="ECO:0000259" key="4">
    <source>
        <dbReference type="PROSITE" id="PS50600"/>
    </source>
</evidence>
<evidence type="ECO:0000313" key="5">
    <source>
        <dbReference type="EMBL" id="KAF7152439.1"/>
    </source>
</evidence>
<dbReference type="GO" id="GO:0008234">
    <property type="term" value="F:cysteine-type peptidase activity"/>
    <property type="evidence" value="ECO:0007669"/>
    <property type="project" value="InterPro"/>
</dbReference>
<evidence type="ECO:0000256" key="2">
    <source>
        <dbReference type="ARBA" id="ARBA00022670"/>
    </source>
</evidence>
<dbReference type="EMBL" id="WJXA01000001">
    <property type="protein sequence ID" value="KAF7152439.1"/>
    <property type="molecule type" value="Genomic_DNA"/>
</dbReference>
<gene>
    <name evidence="5" type="ORF">RHSIM_Rhsim01G0080200</name>
</gene>
<dbReference type="Gene3D" id="3.40.395.10">
    <property type="entry name" value="Adenoviral Proteinase, Chain A"/>
    <property type="match status" value="1"/>
</dbReference>
<dbReference type="Proteomes" id="UP000626092">
    <property type="component" value="Unassembled WGS sequence"/>
</dbReference>
<feature type="domain" description="Ubiquitin-like protease family profile" evidence="4">
    <location>
        <begin position="99"/>
        <end position="261"/>
    </location>
</feature>
<protein>
    <recommendedName>
        <fullName evidence="4">Ubiquitin-like protease family profile domain-containing protein</fullName>
    </recommendedName>
</protein>
<accession>A0A834HK01</accession>
<organism evidence="5 6">
    <name type="scientific">Rhododendron simsii</name>
    <name type="common">Sims's rhododendron</name>
    <dbReference type="NCBI Taxonomy" id="118357"/>
    <lineage>
        <taxon>Eukaryota</taxon>
        <taxon>Viridiplantae</taxon>
        <taxon>Streptophyta</taxon>
        <taxon>Embryophyta</taxon>
        <taxon>Tracheophyta</taxon>
        <taxon>Spermatophyta</taxon>
        <taxon>Magnoliopsida</taxon>
        <taxon>eudicotyledons</taxon>
        <taxon>Gunneridae</taxon>
        <taxon>Pentapetalae</taxon>
        <taxon>asterids</taxon>
        <taxon>Ericales</taxon>
        <taxon>Ericaceae</taxon>
        <taxon>Ericoideae</taxon>
        <taxon>Rhodoreae</taxon>
        <taxon>Rhododendron</taxon>
    </lineage>
</organism>
<evidence type="ECO:0000256" key="1">
    <source>
        <dbReference type="ARBA" id="ARBA00005234"/>
    </source>
</evidence>
<keyword evidence="3" id="KW-0378">Hydrolase</keyword>
<dbReference type="PROSITE" id="PS50600">
    <property type="entry name" value="ULP_PROTEASE"/>
    <property type="match status" value="1"/>
</dbReference>
<dbReference type="SUPFAM" id="SSF54001">
    <property type="entry name" value="Cysteine proteinases"/>
    <property type="match status" value="1"/>
</dbReference>